<sequence length="513" mass="54733">MPSLRSVAAFCAAACLTAVANADSLTCQALESTSNISIDHPLDLAYTSENSEYWSTGCAALKPACIIKPASAQEMSAVIKALNQNDEKFAVKSGGHNPNQNFSSIDGGPLVSTADLNEVTFDEASMTVRVGPGNRWEDVHKTLDGTGVTVVGGRIGNVGVGGYIVGGGLSFLSAEYGWAANNVVEFELVLANGTITTASSSTNADVFKALKAGGANFGVVTAYTLKAHPIGQVWGGNLIFDSSKSTALLHALQNFTQNYPDEKAGIILTSEITGANLVHIWIMFLFYDGPTPPAGVFDMFTSLSPITNNAKTRSYYDLLSYNNWAVLKGSFYTIATETVTLLDPSTPAAVNTTYGLLEDCYAHWVNVSKSYAAVPGLVASMAFQPYPAAFARKALAIDQSLGGDGDLLALDDSADRVIFEFDFSYFKGLAATDARVDRATREVYEGMGDIIDAAVADGRAPAAYRPLFMNDGYHRQDYWARIAPESKTFAEDVKGRVDPDNFWGERSAGGFLL</sequence>
<protein>
    <submittedName>
        <fullName evidence="1">FAD binding domain containing protein</fullName>
    </submittedName>
</protein>
<evidence type="ECO:0000313" key="2">
    <source>
        <dbReference type="Proteomes" id="UP001165186"/>
    </source>
</evidence>
<dbReference type="EMBL" id="BSXG01000082">
    <property type="protein sequence ID" value="GME38197.1"/>
    <property type="molecule type" value="Genomic_DNA"/>
</dbReference>
<accession>A0ACB5SFG8</accession>
<dbReference type="Proteomes" id="UP001165186">
    <property type="component" value="Unassembled WGS sequence"/>
</dbReference>
<reference evidence="1" key="1">
    <citation type="submission" date="2024-09" db="EMBL/GenBank/DDBJ databases">
        <title>Draft Genome Sequences of Neofusicoccum parvum.</title>
        <authorList>
            <person name="Ashida A."/>
            <person name="Camagna M."/>
            <person name="Tanaka A."/>
            <person name="Takemoto D."/>
        </authorList>
    </citation>
    <scope>NUCLEOTIDE SEQUENCE</scope>
    <source>
        <strain evidence="1">PPO83</strain>
    </source>
</reference>
<gene>
    <name evidence="1" type="primary">g3103</name>
    <name evidence="1" type="ORF">NpPPO83_00003103</name>
</gene>
<comment type="caution">
    <text evidence="1">The sequence shown here is derived from an EMBL/GenBank/DDBJ whole genome shotgun (WGS) entry which is preliminary data.</text>
</comment>
<name>A0ACB5SFG8_9PEZI</name>
<keyword evidence="2" id="KW-1185">Reference proteome</keyword>
<proteinExistence type="predicted"/>
<evidence type="ECO:0000313" key="1">
    <source>
        <dbReference type="EMBL" id="GME38197.1"/>
    </source>
</evidence>
<organism evidence="1 2">
    <name type="scientific">Neofusicoccum parvum</name>
    <dbReference type="NCBI Taxonomy" id="310453"/>
    <lineage>
        <taxon>Eukaryota</taxon>
        <taxon>Fungi</taxon>
        <taxon>Dikarya</taxon>
        <taxon>Ascomycota</taxon>
        <taxon>Pezizomycotina</taxon>
        <taxon>Dothideomycetes</taxon>
        <taxon>Dothideomycetes incertae sedis</taxon>
        <taxon>Botryosphaeriales</taxon>
        <taxon>Botryosphaeriaceae</taxon>
        <taxon>Neofusicoccum</taxon>
    </lineage>
</organism>